<feature type="domain" description="Protein kinase" evidence="3">
    <location>
        <begin position="1"/>
        <end position="235"/>
    </location>
</feature>
<keyword evidence="2" id="KW-1133">Transmembrane helix</keyword>
<gene>
    <name evidence="4" type="ORF">ETD83_23235</name>
</gene>
<dbReference type="PROSITE" id="PS50011">
    <property type="entry name" value="PROTEIN_KINASE_DOM"/>
    <property type="match status" value="1"/>
</dbReference>
<reference evidence="4 5" key="1">
    <citation type="submission" date="2019-05" db="EMBL/GenBank/DDBJ databases">
        <title>Draft genome sequence of Actinomadura sp. 14C53.</title>
        <authorList>
            <person name="Saricaoglu S."/>
            <person name="Isik K."/>
        </authorList>
    </citation>
    <scope>NUCLEOTIDE SEQUENCE [LARGE SCALE GENOMIC DNA]</scope>
    <source>
        <strain evidence="4 5">14C53</strain>
    </source>
</reference>
<sequence length="441" mass="46097">MDEETRERVVLRYVPMRALTDRLRYAAFSADLARLADVPGGRTLRFRRFVADPRLDRPGLYVGLGAGGALVYDAVPGIGLGRLLDRGPLSAEAALVVAMDAAAGLADAQGAGVRNNLVAPCRILITEDGRVLLAGLALGTVEGPDLLRRAPELWSHAPVSADTDRYALGCVLFECLTGRPPFPRAAPFSLMAAHTTAPPPLDDVPAPVRPLLAVALAKEPPRDLTPARVAAQAAAAYGPDWERRGREVLAARAAAFVRPFPAVPPVPPARRDVPVAVRAGVAIAIAAVVLIVVAVVTALVPDGDDPPSAAPGHTVTRPSADRVTKSRRSKPPRRAAPPPGRCPAGGGLRITPRSGGPGTRITVSGAGVVANGRVRVNFHADTMGTAPTDGDGCFRVRLPVPRPDFYSHFPGVSFDIHVTEYNSAGTYVGNGPGRVGFMLAG</sequence>
<keyword evidence="2" id="KW-0472">Membrane</keyword>
<keyword evidence="5" id="KW-1185">Reference proteome</keyword>
<dbReference type="OrthoDB" id="9762169at2"/>
<feature type="region of interest" description="Disordered" evidence="1">
    <location>
        <begin position="304"/>
        <end position="363"/>
    </location>
</feature>
<dbReference type="InterPro" id="IPR011009">
    <property type="entry name" value="Kinase-like_dom_sf"/>
</dbReference>
<dbReference type="GO" id="GO:0004672">
    <property type="term" value="F:protein kinase activity"/>
    <property type="evidence" value="ECO:0007669"/>
    <property type="project" value="InterPro"/>
</dbReference>
<dbReference type="EMBL" id="VCKW01000125">
    <property type="protein sequence ID" value="TMQ94930.1"/>
    <property type="molecule type" value="Genomic_DNA"/>
</dbReference>
<evidence type="ECO:0000313" key="5">
    <source>
        <dbReference type="Proteomes" id="UP000309174"/>
    </source>
</evidence>
<dbReference type="GO" id="GO:0005524">
    <property type="term" value="F:ATP binding"/>
    <property type="evidence" value="ECO:0007669"/>
    <property type="project" value="InterPro"/>
</dbReference>
<dbReference type="SUPFAM" id="SSF56112">
    <property type="entry name" value="Protein kinase-like (PK-like)"/>
    <property type="match status" value="1"/>
</dbReference>
<evidence type="ECO:0000313" key="4">
    <source>
        <dbReference type="EMBL" id="TMQ94930.1"/>
    </source>
</evidence>
<comment type="caution">
    <text evidence="4">The sequence shown here is derived from an EMBL/GenBank/DDBJ whole genome shotgun (WGS) entry which is preliminary data.</text>
</comment>
<keyword evidence="2" id="KW-0812">Transmembrane</keyword>
<dbReference type="Proteomes" id="UP000309174">
    <property type="component" value="Unassembled WGS sequence"/>
</dbReference>
<proteinExistence type="predicted"/>
<evidence type="ECO:0000256" key="2">
    <source>
        <dbReference type="SAM" id="Phobius"/>
    </source>
</evidence>
<dbReference type="AlphaFoldDB" id="A0A5C4J7M5"/>
<accession>A0A5C4J7M5</accession>
<dbReference type="RefSeq" id="WP_138647267.1">
    <property type="nucleotide sequence ID" value="NZ_VCKW01000125.1"/>
</dbReference>
<organism evidence="4 5">
    <name type="scientific">Actinomadura soli</name>
    <dbReference type="NCBI Taxonomy" id="2508997"/>
    <lineage>
        <taxon>Bacteria</taxon>
        <taxon>Bacillati</taxon>
        <taxon>Actinomycetota</taxon>
        <taxon>Actinomycetes</taxon>
        <taxon>Streptosporangiales</taxon>
        <taxon>Thermomonosporaceae</taxon>
        <taxon>Actinomadura</taxon>
    </lineage>
</organism>
<name>A0A5C4J7M5_9ACTN</name>
<dbReference type="InterPro" id="IPR000719">
    <property type="entry name" value="Prot_kinase_dom"/>
</dbReference>
<feature type="transmembrane region" description="Helical" evidence="2">
    <location>
        <begin position="279"/>
        <end position="300"/>
    </location>
</feature>
<protein>
    <recommendedName>
        <fullName evidence="3">Protein kinase domain-containing protein</fullName>
    </recommendedName>
</protein>
<dbReference type="Gene3D" id="1.10.510.10">
    <property type="entry name" value="Transferase(Phosphotransferase) domain 1"/>
    <property type="match status" value="1"/>
</dbReference>
<evidence type="ECO:0000256" key="1">
    <source>
        <dbReference type="SAM" id="MobiDB-lite"/>
    </source>
</evidence>
<evidence type="ECO:0000259" key="3">
    <source>
        <dbReference type="PROSITE" id="PS50011"/>
    </source>
</evidence>